<evidence type="ECO:0000313" key="1">
    <source>
        <dbReference type="EMBL" id="PWZ55991.1"/>
    </source>
</evidence>
<proteinExistence type="predicted"/>
<dbReference type="EMBL" id="NCVQ01000001">
    <property type="protein sequence ID" value="PWZ55991.1"/>
    <property type="molecule type" value="Genomic_DNA"/>
</dbReference>
<comment type="caution">
    <text evidence="1">The sequence shown here is derived from an EMBL/GenBank/DDBJ whole genome shotgun (WGS) entry which is preliminary data.</text>
</comment>
<protein>
    <submittedName>
        <fullName evidence="1">Uncharacterized protein</fullName>
    </submittedName>
</protein>
<name>A0A317YDQ8_MAIZE</name>
<dbReference type="AlphaFoldDB" id="A0A317YDQ8"/>
<accession>A0A317YDQ8</accession>
<dbReference type="Proteomes" id="UP000251960">
    <property type="component" value="Chromosome 1"/>
</dbReference>
<organism evidence="1">
    <name type="scientific">Zea mays</name>
    <name type="common">Maize</name>
    <dbReference type="NCBI Taxonomy" id="4577"/>
    <lineage>
        <taxon>Eukaryota</taxon>
        <taxon>Viridiplantae</taxon>
        <taxon>Streptophyta</taxon>
        <taxon>Embryophyta</taxon>
        <taxon>Tracheophyta</taxon>
        <taxon>Spermatophyta</taxon>
        <taxon>Magnoliopsida</taxon>
        <taxon>Liliopsida</taxon>
        <taxon>Poales</taxon>
        <taxon>Poaceae</taxon>
        <taxon>PACMAD clade</taxon>
        <taxon>Panicoideae</taxon>
        <taxon>Andropogonodae</taxon>
        <taxon>Andropogoneae</taxon>
        <taxon>Tripsacinae</taxon>
        <taxon>Zea</taxon>
    </lineage>
</organism>
<reference evidence="1" key="1">
    <citation type="journal article" date="2018" name="Nat. Genet.">
        <title>Extensive intraspecific gene order and gene structural variations between Mo17 and other maize genomes.</title>
        <authorList>
            <person name="Sun S."/>
            <person name="Zhou Y."/>
            <person name="Chen J."/>
            <person name="Shi J."/>
            <person name="Zhao H."/>
            <person name="Zhao H."/>
            <person name="Song W."/>
            <person name="Zhang M."/>
            <person name="Cui Y."/>
            <person name="Dong X."/>
            <person name="Liu H."/>
            <person name="Ma X."/>
            <person name="Jiao Y."/>
            <person name="Wang B."/>
            <person name="Wei X."/>
            <person name="Stein J.C."/>
            <person name="Glaubitz J.C."/>
            <person name="Lu F."/>
            <person name="Yu G."/>
            <person name="Liang C."/>
            <person name="Fengler K."/>
            <person name="Li B."/>
            <person name="Rafalski A."/>
            <person name="Schnable P.S."/>
            <person name="Ware D.H."/>
            <person name="Buckler E.S."/>
            <person name="Lai J."/>
        </authorList>
    </citation>
    <scope>NUCLEOTIDE SEQUENCE [LARGE SCALE GENOMIC DNA]</scope>
    <source>
        <tissue evidence="1">Seedling</tissue>
    </source>
</reference>
<sequence>MYINTYNTYGLGWILEYPNKT</sequence>
<gene>
    <name evidence="1" type="ORF">Zm00014a_008382</name>
</gene>